<dbReference type="InterPro" id="IPR015943">
    <property type="entry name" value="WD40/YVTN_repeat-like_dom_sf"/>
</dbReference>
<dbReference type="PANTHER" id="PTHR30344:SF1">
    <property type="entry name" value="6-PHOSPHOGLUCONOLACTONASE"/>
    <property type="match status" value="1"/>
</dbReference>
<dbReference type="SUPFAM" id="SSF51004">
    <property type="entry name" value="C-terminal (heme d1) domain of cytochrome cd1-nitrite reductase"/>
    <property type="match status" value="1"/>
</dbReference>
<sequence>MKTRHLYAGLFLLGLLLQTCTPSLQQRLKWSEREAYVGTYTRNEGWVNGQAEGIYQLNLDGHGRITNQQLVVRQANPSFVRVSPTGSYLYAVSELAQEDEPTGFLHAYAIGDGYREVAKVPTGGKAPCHIELAEGHLITTNYVGGVAKLYRQESAGQVVEVDRFVVPENLVPGRQPHLHSARVAPDGNLVVIADLGLDRLWFFTLSEEKLKPYAQPYLTLTEGAGPRHTEWSADGRFLYVINELNSTVAVVRNDAAAQSLAVVQTLSTLPAGWTGKNSCADLHLHPNGQLLYGSNRGHNSIAIFSVASGTGLLTAVGHESTRGEVPRNFAISPTGRFLYAANQNSGNIVPFSINEKSGKLTFKGQDFALPTPVCIAFQ</sequence>
<evidence type="ECO:0000256" key="1">
    <source>
        <dbReference type="ARBA" id="ARBA00005564"/>
    </source>
</evidence>
<organism evidence="3 4">
    <name type="scientific">Neolewinella lacunae</name>
    <dbReference type="NCBI Taxonomy" id="1517758"/>
    <lineage>
        <taxon>Bacteria</taxon>
        <taxon>Pseudomonadati</taxon>
        <taxon>Bacteroidota</taxon>
        <taxon>Saprospiria</taxon>
        <taxon>Saprospirales</taxon>
        <taxon>Lewinellaceae</taxon>
        <taxon>Neolewinella</taxon>
    </lineage>
</organism>
<keyword evidence="2" id="KW-0119">Carbohydrate metabolism</keyword>
<dbReference type="AlphaFoldDB" id="A0A923PMF6"/>
<dbReference type="Gene3D" id="2.130.10.10">
    <property type="entry name" value="YVTN repeat-like/Quinoprotein amine dehydrogenase"/>
    <property type="match status" value="1"/>
</dbReference>
<name>A0A923PMF6_9BACT</name>
<protein>
    <submittedName>
        <fullName evidence="3">Lactonase family protein</fullName>
    </submittedName>
</protein>
<dbReference type="GO" id="GO:0006006">
    <property type="term" value="P:glucose metabolic process"/>
    <property type="evidence" value="ECO:0007669"/>
    <property type="project" value="UniProtKB-KW"/>
</dbReference>
<keyword evidence="2" id="KW-0313">Glucose metabolism</keyword>
<gene>
    <name evidence="3" type="ORF">H9S92_21925</name>
</gene>
<dbReference type="PANTHER" id="PTHR30344">
    <property type="entry name" value="6-PHOSPHOGLUCONOLACTONASE-RELATED"/>
    <property type="match status" value="1"/>
</dbReference>
<dbReference type="InterPro" id="IPR011048">
    <property type="entry name" value="Haem_d1_sf"/>
</dbReference>
<dbReference type="EMBL" id="JACSIT010000154">
    <property type="protein sequence ID" value="MBC6996848.1"/>
    <property type="molecule type" value="Genomic_DNA"/>
</dbReference>
<comment type="caution">
    <text evidence="3">The sequence shown here is derived from an EMBL/GenBank/DDBJ whole genome shotgun (WGS) entry which is preliminary data.</text>
</comment>
<evidence type="ECO:0000256" key="2">
    <source>
        <dbReference type="ARBA" id="ARBA00022526"/>
    </source>
</evidence>
<evidence type="ECO:0000313" key="3">
    <source>
        <dbReference type="EMBL" id="MBC6996848.1"/>
    </source>
</evidence>
<accession>A0A923PMF6</accession>
<dbReference type="Proteomes" id="UP000650081">
    <property type="component" value="Unassembled WGS sequence"/>
</dbReference>
<comment type="similarity">
    <text evidence="1">Belongs to the cycloisomerase 2 family.</text>
</comment>
<dbReference type="InterPro" id="IPR050282">
    <property type="entry name" value="Cycloisomerase_2"/>
</dbReference>
<proteinExistence type="inferred from homology"/>
<keyword evidence="4" id="KW-1185">Reference proteome</keyword>
<dbReference type="RefSeq" id="WP_187468851.1">
    <property type="nucleotide sequence ID" value="NZ_JACSIT010000154.1"/>
</dbReference>
<dbReference type="InterPro" id="IPR019405">
    <property type="entry name" value="Lactonase_7-beta_prop"/>
</dbReference>
<dbReference type="GO" id="GO:0017057">
    <property type="term" value="F:6-phosphogluconolactonase activity"/>
    <property type="evidence" value="ECO:0007669"/>
    <property type="project" value="TreeGrafter"/>
</dbReference>
<reference evidence="3" key="1">
    <citation type="submission" date="2020-08" db="EMBL/GenBank/DDBJ databases">
        <title>Lewinella bacteria from marine environments.</title>
        <authorList>
            <person name="Zhong Y."/>
        </authorList>
    </citation>
    <scope>NUCLEOTIDE SEQUENCE</scope>
    <source>
        <strain evidence="3">KCTC 42187</strain>
    </source>
</reference>
<evidence type="ECO:0000313" key="4">
    <source>
        <dbReference type="Proteomes" id="UP000650081"/>
    </source>
</evidence>
<dbReference type="Pfam" id="PF10282">
    <property type="entry name" value="Lactonase"/>
    <property type="match status" value="1"/>
</dbReference>